<keyword evidence="1" id="KW-0732">Signal</keyword>
<organism evidence="5 6">
    <name type="scientific">Mycobacterium gordonae</name>
    <dbReference type="NCBI Taxonomy" id="1778"/>
    <lineage>
        <taxon>Bacteria</taxon>
        <taxon>Bacillati</taxon>
        <taxon>Actinomycetota</taxon>
        <taxon>Actinomycetes</taxon>
        <taxon>Mycobacteriales</taxon>
        <taxon>Mycobacteriaceae</taxon>
        <taxon>Mycobacterium</taxon>
    </lineage>
</organism>
<dbReference type="Pfam" id="PF26580">
    <property type="entry name" value="Mtb12_C"/>
    <property type="match status" value="1"/>
</dbReference>
<evidence type="ECO:0000256" key="3">
    <source>
        <dbReference type="SAM" id="MobiDB-lite"/>
    </source>
</evidence>
<accession>A0A0Q2LN14</accession>
<dbReference type="AlphaFoldDB" id="A0A0Q2LN14"/>
<evidence type="ECO:0000313" key="6">
    <source>
        <dbReference type="Proteomes" id="UP000051677"/>
    </source>
</evidence>
<reference evidence="5 6" key="1">
    <citation type="submission" date="2015-10" db="EMBL/GenBank/DDBJ databases">
        <title>Mycobacterium gordonae draft genome assembly.</title>
        <authorList>
            <person name="Ustinova V."/>
            <person name="Smirnova T."/>
            <person name="Blagodatskikh K."/>
            <person name="Varlamov D."/>
            <person name="Larionova E."/>
            <person name="Chernousova L."/>
        </authorList>
    </citation>
    <scope>NUCLEOTIDE SEQUENCE [LARGE SCALE GENOMIC DNA]</scope>
    <source>
        <strain evidence="5 6">CTRI 14-8773</strain>
    </source>
</reference>
<evidence type="ECO:0000256" key="1">
    <source>
        <dbReference type="ARBA" id="ARBA00022729"/>
    </source>
</evidence>
<dbReference type="OrthoDB" id="4752301at2"/>
<evidence type="ECO:0000256" key="2">
    <source>
        <dbReference type="ARBA" id="ARBA00093774"/>
    </source>
</evidence>
<sequence>MSGNFCVTLRTAVTAVVVLATACSHNTARQLDSSQTPGPPPSSITVAAPPSAPLPAPEALTDVLVRLADPAVPGSNKLNLVQGSTPEAAAALDRFTNAARDGGYLPMTFTANNVAWSATDPSCVMATVVVTTANPDRREFTFPMEFVPSQGNWQLSRKTAEMLLALQNSRSSTASSSAPAPPPVPSPSSPASPSPAAGPTLTPSPTP</sequence>
<name>A0A0Q2LN14_MYCGO</name>
<evidence type="ECO:0000313" key="5">
    <source>
        <dbReference type="EMBL" id="KQH77361.1"/>
    </source>
</evidence>
<protein>
    <recommendedName>
        <fullName evidence="4">Low molecular weight antigen MTB12-like C-terminal domain-containing protein</fullName>
    </recommendedName>
</protein>
<dbReference type="RefSeq" id="WP_055579735.1">
    <property type="nucleotide sequence ID" value="NZ_LKTM01000320.1"/>
</dbReference>
<gene>
    <name evidence="5" type="ORF">AO501_08715</name>
</gene>
<comment type="caution">
    <text evidence="5">The sequence shown here is derived from an EMBL/GenBank/DDBJ whole genome shotgun (WGS) entry which is preliminary data.</text>
</comment>
<proteinExistence type="inferred from homology"/>
<dbReference type="STRING" id="1778.A9W97_00710"/>
<dbReference type="EMBL" id="LKTM01000320">
    <property type="protein sequence ID" value="KQH77361.1"/>
    <property type="molecule type" value="Genomic_DNA"/>
</dbReference>
<feature type="domain" description="Low molecular weight antigen MTB12-like C-terminal" evidence="4">
    <location>
        <begin position="53"/>
        <end position="169"/>
    </location>
</feature>
<evidence type="ECO:0000259" key="4">
    <source>
        <dbReference type="Pfam" id="PF26580"/>
    </source>
</evidence>
<comment type="similarity">
    <text evidence="2">Belongs to the MTB12 family.</text>
</comment>
<feature type="region of interest" description="Disordered" evidence="3">
    <location>
        <begin position="28"/>
        <end position="52"/>
    </location>
</feature>
<feature type="compositionally biased region" description="Pro residues" evidence="3">
    <location>
        <begin position="179"/>
        <end position="193"/>
    </location>
</feature>
<feature type="region of interest" description="Disordered" evidence="3">
    <location>
        <begin position="166"/>
        <end position="207"/>
    </location>
</feature>
<dbReference type="Proteomes" id="UP000051677">
    <property type="component" value="Unassembled WGS sequence"/>
</dbReference>
<dbReference type="InterPro" id="IPR058644">
    <property type="entry name" value="Mtb12-like_C"/>
</dbReference>